<reference evidence="1" key="1">
    <citation type="journal article" date="2023" name="G3 (Bethesda)">
        <title>Whole genome assemblies of Zophobas morio and Tenebrio molitor.</title>
        <authorList>
            <person name="Kaur S."/>
            <person name="Stinson S.A."/>
            <person name="diCenzo G.C."/>
        </authorList>
    </citation>
    <scope>NUCLEOTIDE SEQUENCE</scope>
    <source>
        <strain evidence="1">QUZm001</strain>
    </source>
</reference>
<evidence type="ECO:0000313" key="1">
    <source>
        <dbReference type="EMBL" id="KAJ3632143.1"/>
    </source>
</evidence>
<proteinExistence type="predicted"/>
<comment type="caution">
    <text evidence="1">The sequence shown here is derived from an EMBL/GenBank/DDBJ whole genome shotgun (WGS) entry which is preliminary data.</text>
</comment>
<dbReference type="AlphaFoldDB" id="A0AA38M0P0"/>
<dbReference type="EMBL" id="JALNTZ010000577">
    <property type="protein sequence ID" value="KAJ3632143.1"/>
    <property type="molecule type" value="Genomic_DNA"/>
</dbReference>
<organism evidence="1 2">
    <name type="scientific">Zophobas morio</name>
    <dbReference type="NCBI Taxonomy" id="2755281"/>
    <lineage>
        <taxon>Eukaryota</taxon>
        <taxon>Metazoa</taxon>
        <taxon>Ecdysozoa</taxon>
        <taxon>Arthropoda</taxon>
        <taxon>Hexapoda</taxon>
        <taxon>Insecta</taxon>
        <taxon>Pterygota</taxon>
        <taxon>Neoptera</taxon>
        <taxon>Endopterygota</taxon>
        <taxon>Coleoptera</taxon>
        <taxon>Polyphaga</taxon>
        <taxon>Cucujiformia</taxon>
        <taxon>Tenebrionidae</taxon>
        <taxon>Zophobas</taxon>
    </lineage>
</organism>
<evidence type="ECO:0000313" key="2">
    <source>
        <dbReference type="Proteomes" id="UP001168821"/>
    </source>
</evidence>
<gene>
    <name evidence="1" type="ORF">Zmor_019145</name>
</gene>
<keyword evidence="2" id="KW-1185">Reference proteome</keyword>
<protein>
    <submittedName>
        <fullName evidence="1">Uncharacterized protein</fullName>
    </submittedName>
</protein>
<accession>A0AA38M0P0</accession>
<sequence length="104" mass="11970">MLGSFADKNAKRLLERISTSKSSMEQDGGRPAIPASRFQVASVRRDISYLPVSLRSSLKILVPRLYMLMGKLFILKYRTSRVESSIPWLERYYCRPRKSEGLLT</sequence>
<name>A0AA38M0P0_9CUCU</name>
<dbReference type="Proteomes" id="UP001168821">
    <property type="component" value="Unassembled WGS sequence"/>
</dbReference>